<organism evidence="1 2">
    <name type="scientific">Rhodopirellula islandica</name>
    <dbReference type="NCBI Taxonomy" id="595434"/>
    <lineage>
        <taxon>Bacteria</taxon>
        <taxon>Pseudomonadati</taxon>
        <taxon>Planctomycetota</taxon>
        <taxon>Planctomycetia</taxon>
        <taxon>Pirellulales</taxon>
        <taxon>Pirellulaceae</taxon>
        <taxon>Rhodopirellula</taxon>
    </lineage>
</organism>
<dbReference type="PATRIC" id="fig|595434.4.peg.4779"/>
<gene>
    <name evidence="1" type="ORF">RISK_005037</name>
</gene>
<protein>
    <submittedName>
        <fullName evidence="1">Uncharacterized protein</fullName>
    </submittedName>
</protein>
<dbReference type="Proteomes" id="UP000036367">
    <property type="component" value="Unassembled WGS sequence"/>
</dbReference>
<dbReference type="AlphaFoldDB" id="A0A0J1B8G0"/>
<dbReference type="EMBL" id="LECT01000043">
    <property type="protein sequence ID" value="KLU02741.1"/>
    <property type="molecule type" value="Genomic_DNA"/>
</dbReference>
<evidence type="ECO:0000313" key="2">
    <source>
        <dbReference type="Proteomes" id="UP000036367"/>
    </source>
</evidence>
<accession>A0A0J1B8G0</accession>
<name>A0A0J1B8G0_RHOIS</name>
<keyword evidence="2" id="KW-1185">Reference proteome</keyword>
<comment type="caution">
    <text evidence="1">The sequence shown here is derived from an EMBL/GenBank/DDBJ whole genome shotgun (WGS) entry which is preliminary data.</text>
</comment>
<sequence length="53" mass="6191">MIVIGTLDDEGALDRVSQTGCRDDMKFIVKMKQRFRRDLNAFNADMDDWEPEP</sequence>
<reference evidence="1" key="1">
    <citation type="submission" date="2015-05" db="EMBL/GenBank/DDBJ databases">
        <title>Permanent draft genome of Rhodopirellula islandicus K833.</title>
        <authorList>
            <person name="Kizina J."/>
            <person name="Richter M."/>
            <person name="Glockner F.O."/>
            <person name="Harder J."/>
        </authorList>
    </citation>
    <scope>NUCLEOTIDE SEQUENCE [LARGE SCALE GENOMIC DNA]</scope>
    <source>
        <strain evidence="1">K833</strain>
    </source>
</reference>
<evidence type="ECO:0000313" key="1">
    <source>
        <dbReference type="EMBL" id="KLU02741.1"/>
    </source>
</evidence>
<proteinExistence type="predicted"/>